<name>A0A3M7TKA4_9FLAO</name>
<dbReference type="AlphaFoldDB" id="A0A3M7TKA4"/>
<comment type="caution">
    <text evidence="2">The sequence shown here is derived from an EMBL/GenBank/DDBJ whole genome shotgun (WGS) entry which is preliminary data.</text>
</comment>
<evidence type="ECO:0000313" key="1">
    <source>
        <dbReference type="EMBL" id="RNA63955.1"/>
    </source>
</evidence>
<evidence type="ECO:0000313" key="3">
    <source>
        <dbReference type="Proteomes" id="UP000278775"/>
    </source>
</evidence>
<evidence type="ECO:0000313" key="2">
    <source>
        <dbReference type="EMBL" id="RNA63982.1"/>
    </source>
</evidence>
<dbReference type="PROSITE" id="PS51257">
    <property type="entry name" value="PROKAR_LIPOPROTEIN"/>
    <property type="match status" value="1"/>
</dbReference>
<accession>A0A3M7TKA4</accession>
<protein>
    <submittedName>
        <fullName evidence="2">Uncharacterized protein</fullName>
    </submittedName>
</protein>
<proteinExistence type="predicted"/>
<dbReference type="EMBL" id="QWIU01000001">
    <property type="protein sequence ID" value="RNA63955.1"/>
    <property type="molecule type" value="Genomic_DNA"/>
</dbReference>
<gene>
    <name evidence="1" type="ORF">D1631_00140</name>
    <name evidence="2" type="ORF">D1631_00290</name>
</gene>
<reference evidence="2 3" key="1">
    <citation type="submission" date="2018-08" db="EMBL/GenBank/DDBJ databases">
        <title>Chryseobacterium nematophagum: a novel matrix digesting pathogen of nematodes.</title>
        <authorList>
            <person name="Page A."/>
            <person name="Roberts M."/>
            <person name="Felix M.-A."/>
            <person name="Weir W."/>
        </authorList>
    </citation>
    <scope>NUCLEOTIDE SEQUENCE [LARGE SCALE GENOMIC DNA]</scope>
    <source>
        <strain evidence="2 3">JUb129</strain>
    </source>
</reference>
<dbReference type="RefSeq" id="WP_122634726.1">
    <property type="nucleotide sequence ID" value="NZ_QWIU01000001.1"/>
</dbReference>
<organism evidence="2 3">
    <name type="scientific">Chryseobacterium nematophagum</name>
    <dbReference type="NCBI Taxonomy" id="2305228"/>
    <lineage>
        <taxon>Bacteria</taxon>
        <taxon>Pseudomonadati</taxon>
        <taxon>Bacteroidota</taxon>
        <taxon>Flavobacteriia</taxon>
        <taxon>Flavobacteriales</taxon>
        <taxon>Weeksellaceae</taxon>
        <taxon>Chryseobacterium group</taxon>
        <taxon>Chryseobacterium</taxon>
    </lineage>
</organism>
<dbReference type="Proteomes" id="UP000278775">
    <property type="component" value="Unassembled WGS sequence"/>
</dbReference>
<dbReference type="EMBL" id="QWIU01000001">
    <property type="protein sequence ID" value="RNA63982.1"/>
    <property type="molecule type" value="Genomic_DNA"/>
</dbReference>
<sequence>MKNILFTAFVGLNLVVSCSKENPVISNIKEVAKGVDLKKLSDVELLEYFSKIEFKNFELHSFIVKKINNKPIVEGQRADFTKDKIDFNVRARFTDKTKFFGITDNKIEISDAKKDGFFSTNDSSVFISGYFKDGRFYFDKVNKLGF</sequence>